<name>A0A430R810_THESC</name>
<reference evidence="2 3" key="1">
    <citation type="journal article" date="2019" name="Extremophiles">
        <title>Biogeography of thermophiles and predominance of Thermus scotoductus in domestic water heaters.</title>
        <authorList>
            <person name="Wilpiszeski R.L."/>
            <person name="Zhang Z."/>
            <person name="House C.H."/>
        </authorList>
    </citation>
    <scope>NUCLEOTIDE SEQUENCE [LARGE SCALE GENOMIC DNA]</scope>
    <source>
        <strain evidence="2 3">38_S38</strain>
    </source>
</reference>
<feature type="domain" description="PatA-like N-terminal" evidence="1">
    <location>
        <begin position="5"/>
        <end position="108"/>
    </location>
</feature>
<organism evidence="2 3">
    <name type="scientific">Thermus scotoductus</name>
    <dbReference type="NCBI Taxonomy" id="37636"/>
    <lineage>
        <taxon>Bacteria</taxon>
        <taxon>Thermotogati</taxon>
        <taxon>Deinococcota</taxon>
        <taxon>Deinococci</taxon>
        <taxon>Thermales</taxon>
        <taxon>Thermaceae</taxon>
        <taxon>Thermus</taxon>
    </lineage>
</organism>
<dbReference type="Pfam" id="PF14332">
    <property type="entry name" value="DUF4388"/>
    <property type="match status" value="1"/>
</dbReference>
<dbReference type="SUPFAM" id="SSF46785">
    <property type="entry name" value="Winged helix' DNA-binding domain"/>
    <property type="match status" value="1"/>
</dbReference>
<evidence type="ECO:0000313" key="2">
    <source>
        <dbReference type="EMBL" id="RTH03498.1"/>
    </source>
</evidence>
<dbReference type="InterPro" id="IPR036390">
    <property type="entry name" value="WH_DNA-bd_sf"/>
</dbReference>
<evidence type="ECO:0000313" key="3">
    <source>
        <dbReference type="Proteomes" id="UP000288082"/>
    </source>
</evidence>
<comment type="caution">
    <text evidence="2">The sequence shown here is derived from an EMBL/GenBank/DDBJ whole genome shotgun (WGS) entry which is preliminary data.</text>
</comment>
<dbReference type="RefSeq" id="WP_126187306.1">
    <property type="nucleotide sequence ID" value="NZ_PELM01000118.1"/>
</dbReference>
<dbReference type="InterPro" id="IPR025497">
    <property type="entry name" value="PatA-like_N"/>
</dbReference>
<accession>A0A430R810</accession>
<proteinExistence type="predicted"/>
<dbReference type="AlphaFoldDB" id="A0A430R810"/>
<dbReference type="EMBL" id="PELM01000118">
    <property type="protein sequence ID" value="RTH03498.1"/>
    <property type="molecule type" value="Genomic_DNA"/>
</dbReference>
<evidence type="ECO:0000259" key="1">
    <source>
        <dbReference type="Pfam" id="PF14332"/>
    </source>
</evidence>
<protein>
    <recommendedName>
        <fullName evidence="1">PatA-like N-terminal domain-containing protein</fullName>
    </recommendedName>
</protein>
<dbReference type="Proteomes" id="UP000288082">
    <property type="component" value="Unassembled WGS sequence"/>
</dbReference>
<gene>
    <name evidence="2" type="ORF">CSW50_04955</name>
</gene>
<sequence length="201" mass="22856">MALFGSLDSLPLEELLQLLAQKEGALEIWNLKDIPPTVIYLKPGFIRSIDQNGKPLEPLAAKALLQTLIQTRQGSFEFFPGAKPKHKYRLNWSLEKVLLSTIALQDELERYRPLLPDPRAVFKVTPMAKKSLPQESFLRKALPYLQKGVSAETLTKALKMPLDLVRFYLFRLERKGLVERTGKIEGVRPGLLYPFMLIPSS</sequence>